<dbReference type="CDD" id="cd00136">
    <property type="entry name" value="PDZ_canonical"/>
    <property type="match status" value="1"/>
</dbReference>
<dbReference type="Gene3D" id="2.30.42.10">
    <property type="match status" value="1"/>
</dbReference>
<accession>A0A673I497</accession>
<dbReference type="GO" id="GO:0043034">
    <property type="term" value="C:costamere"/>
    <property type="evidence" value="ECO:0007669"/>
    <property type="project" value="TreeGrafter"/>
</dbReference>
<dbReference type="PROSITE" id="PS50106">
    <property type="entry name" value="PDZ"/>
    <property type="match status" value="1"/>
</dbReference>
<keyword evidence="6" id="KW-1185">Reference proteome</keyword>
<dbReference type="InterPro" id="IPR036034">
    <property type="entry name" value="PDZ_sf"/>
</dbReference>
<reference evidence="5" key="1">
    <citation type="submission" date="2025-08" db="UniProtKB">
        <authorList>
            <consortium name="Ensembl"/>
        </authorList>
    </citation>
    <scope>IDENTIFICATION</scope>
</reference>
<organism evidence="5 6">
    <name type="scientific">Sinocyclocheilus rhinocerous</name>
    <dbReference type="NCBI Taxonomy" id="307959"/>
    <lineage>
        <taxon>Eukaryota</taxon>
        <taxon>Metazoa</taxon>
        <taxon>Chordata</taxon>
        <taxon>Craniata</taxon>
        <taxon>Vertebrata</taxon>
        <taxon>Euteleostomi</taxon>
        <taxon>Actinopterygii</taxon>
        <taxon>Neopterygii</taxon>
        <taxon>Teleostei</taxon>
        <taxon>Ostariophysi</taxon>
        <taxon>Cypriniformes</taxon>
        <taxon>Cyprinidae</taxon>
        <taxon>Cyprininae</taxon>
        <taxon>Sinocyclocheilus</taxon>
    </lineage>
</organism>
<dbReference type="InterPro" id="IPR052082">
    <property type="entry name" value="Myelin_sheath_structural"/>
</dbReference>
<dbReference type="GO" id="GO:0005634">
    <property type="term" value="C:nucleus"/>
    <property type="evidence" value="ECO:0007669"/>
    <property type="project" value="UniProtKB-SubCell"/>
</dbReference>
<dbReference type="AlphaFoldDB" id="A0A673I497"/>
<dbReference type="GO" id="GO:0043484">
    <property type="term" value="P:regulation of RNA splicing"/>
    <property type="evidence" value="ECO:0007669"/>
    <property type="project" value="TreeGrafter"/>
</dbReference>
<feature type="region of interest" description="Disordered" evidence="3">
    <location>
        <begin position="101"/>
        <end position="126"/>
    </location>
</feature>
<dbReference type="InterPro" id="IPR001478">
    <property type="entry name" value="PDZ"/>
</dbReference>
<comment type="subcellular location">
    <subcellularLocation>
        <location evidence="1">Nucleus</location>
    </subcellularLocation>
</comment>
<evidence type="ECO:0000259" key="4">
    <source>
        <dbReference type="PROSITE" id="PS50106"/>
    </source>
</evidence>
<evidence type="ECO:0000256" key="2">
    <source>
        <dbReference type="ARBA" id="ARBA00023242"/>
    </source>
</evidence>
<evidence type="ECO:0000256" key="3">
    <source>
        <dbReference type="SAM" id="MobiDB-lite"/>
    </source>
</evidence>
<dbReference type="Proteomes" id="UP000472270">
    <property type="component" value="Unassembled WGS sequence"/>
</dbReference>
<dbReference type="Pfam" id="PF00595">
    <property type="entry name" value="PDZ"/>
    <property type="match status" value="1"/>
</dbReference>
<dbReference type="PANTHER" id="PTHR23348:SF41">
    <property type="entry name" value="NEUROBLAST DIFFERENTIATION-ASSOCIATED PROTEIN AHNAK"/>
    <property type="match status" value="1"/>
</dbReference>
<feature type="compositionally biased region" description="Polar residues" evidence="3">
    <location>
        <begin position="104"/>
        <end position="126"/>
    </location>
</feature>
<sequence>KEPEQDTDDDLVSITPGLVVSGGKDGIFIKEVKPESPASKHLSVKEGDQILSATVYFDNLISVDTTLKTTDITVALGDDGKERREKSELRVSIPGKDKYEIETESQLKSSTSGMRTLDPSTFDNIL</sequence>
<reference evidence="5" key="2">
    <citation type="submission" date="2025-09" db="UniProtKB">
        <authorList>
            <consortium name="Ensembl"/>
        </authorList>
    </citation>
    <scope>IDENTIFICATION</scope>
</reference>
<evidence type="ECO:0000313" key="6">
    <source>
        <dbReference type="Proteomes" id="UP000472270"/>
    </source>
</evidence>
<proteinExistence type="predicted"/>
<dbReference type="SUPFAM" id="SSF50156">
    <property type="entry name" value="PDZ domain-like"/>
    <property type="match status" value="1"/>
</dbReference>
<name>A0A673I497_9TELE</name>
<keyword evidence="2" id="KW-0539">Nucleus</keyword>
<dbReference type="PANTHER" id="PTHR23348">
    <property type="entry name" value="PERIAXIN/AHNAK"/>
    <property type="match status" value="1"/>
</dbReference>
<evidence type="ECO:0000256" key="1">
    <source>
        <dbReference type="ARBA" id="ARBA00004123"/>
    </source>
</evidence>
<dbReference type="Ensembl" id="ENSSRHT00000033590.1">
    <property type="protein sequence ID" value="ENSSRHP00000032638.1"/>
    <property type="gene ID" value="ENSSRHG00000016810.1"/>
</dbReference>
<protein>
    <recommendedName>
        <fullName evidence="4">PDZ domain-containing protein</fullName>
    </recommendedName>
</protein>
<feature type="domain" description="PDZ" evidence="4">
    <location>
        <begin position="17"/>
        <end position="52"/>
    </location>
</feature>
<evidence type="ECO:0000313" key="5">
    <source>
        <dbReference type="Ensembl" id="ENSSRHP00000032638.1"/>
    </source>
</evidence>